<gene>
    <name evidence="1" type="ORF">H8S44_14320</name>
</gene>
<dbReference type="AlphaFoldDB" id="A0A923LE83"/>
<evidence type="ECO:0008006" key="3">
    <source>
        <dbReference type="Google" id="ProtNLM"/>
    </source>
</evidence>
<proteinExistence type="predicted"/>
<dbReference type="Proteomes" id="UP000649345">
    <property type="component" value="Unassembled WGS sequence"/>
</dbReference>
<evidence type="ECO:0000313" key="2">
    <source>
        <dbReference type="Proteomes" id="UP000649345"/>
    </source>
</evidence>
<dbReference type="InterPro" id="IPR025945">
    <property type="entry name" value="DHHW"/>
</dbReference>
<dbReference type="EMBL" id="JACOOR010000009">
    <property type="protein sequence ID" value="MBC5660934.1"/>
    <property type="molecule type" value="Genomic_DNA"/>
</dbReference>
<organism evidence="1 2">
    <name type="scientific">Anaerosacchariphilus hominis</name>
    <dbReference type="NCBI Taxonomy" id="2763017"/>
    <lineage>
        <taxon>Bacteria</taxon>
        <taxon>Bacillati</taxon>
        <taxon>Bacillota</taxon>
        <taxon>Clostridia</taxon>
        <taxon>Lachnospirales</taxon>
        <taxon>Lachnospiraceae</taxon>
        <taxon>Anaerosacchariphilus</taxon>
    </lineage>
</organism>
<keyword evidence="2" id="KW-1185">Reference proteome</keyword>
<comment type="caution">
    <text evidence="1">The sequence shown here is derived from an EMBL/GenBank/DDBJ whole genome shotgun (WGS) entry which is preliminary data.</text>
</comment>
<name>A0A923LE83_9FIRM</name>
<protein>
    <recommendedName>
        <fullName evidence="3">DHHW protein</fullName>
    </recommendedName>
</protein>
<dbReference type="Pfam" id="PF14286">
    <property type="entry name" value="DHHW"/>
    <property type="match status" value="1"/>
</dbReference>
<evidence type="ECO:0000313" key="1">
    <source>
        <dbReference type="EMBL" id="MBC5660934.1"/>
    </source>
</evidence>
<sequence length="382" mass="44217">MRDRRYLNNILGLGFVLLLGGFTLANLLHQDVKFSDTENRMLEQRPVFSLTELMDGRFMTDFEKYQTDQFAFRDQWIRFQTAADRLLGKNKSGDVYLGKDQLFEEPSGIRAGTRQNLKAIGSFSGHYPGVRSYLMLVPDAASVQKEGLPAYAPVEDQEKQLEKIGRYLEKREEPVMEIPLYETLREHKDEYLYYWSDHHWTTRGAGYAYEKMAEVMGLPGAENRADSMEKQLYPVTDSFQGTLSARSGYQVPDDTIEVYWPEQEEELVVTYVQEQIKSASLYASEKLDTKDKYGMFLNGNHPLTEIRTMASTGRKLLLVKDSYANCLVPFLTGDFEEIVLVDPRYYYDSLDQLMEQYDFTDVVFLYNLNTFLEDDVLHDVLG</sequence>
<dbReference type="RefSeq" id="WP_186873878.1">
    <property type="nucleotide sequence ID" value="NZ_JACOOR010000009.1"/>
</dbReference>
<reference evidence="1" key="1">
    <citation type="submission" date="2020-08" db="EMBL/GenBank/DDBJ databases">
        <title>Genome public.</title>
        <authorList>
            <person name="Liu C."/>
            <person name="Sun Q."/>
        </authorList>
    </citation>
    <scope>NUCLEOTIDE SEQUENCE</scope>
    <source>
        <strain evidence="1">NSJ-68</strain>
    </source>
</reference>
<accession>A0A923LE83</accession>